<keyword evidence="1" id="KW-0472">Membrane</keyword>
<dbReference type="Proteomes" id="UP000253420">
    <property type="component" value="Unassembled WGS sequence"/>
</dbReference>
<evidence type="ECO:0000313" key="2">
    <source>
        <dbReference type="EMBL" id="RCS22675.1"/>
    </source>
</evidence>
<proteinExistence type="predicted"/>
<gene>
    <name evidence="2" type="ORF">DUT91_17520</name>
</gene>
<sequence length="65" mass="6606">MTTMLMTIIMVMAPSIAVITGIITGIAPDALPMSLLQLRAGQSIVPAVRSSGSIRAGPRLGSAKA</sequence>
<feature type="transmembrane region" description="Helical" evidence="1">
    <location>
        <begin position="6"/>
        <end position="27"/>
    </location>
</feature>
<protein>
    <submittedName>
        <fullName evidence="2">Uncharacterized protein</fullName>
    </submittedName>
</protein>
<dbReference type="EMBL" id="QOZG01000007">
    <property type="protein sequence ID" value="RCS22675.1"/>
    <property type="molecule type" value="Genomic_DNA"/>
</dbReference>
<reference evidence="2 3" key="1">
    <citation type="submission" date="2018-07" db="EMBL/GenBank/DDBJ databases">
        <title>The draft genome of Phyllobacterium salinisoli.</title>
        <authorList>
            <person name="Liu L."/>
            <person name="Li L."/>
            <person name="Zhang X."/>
            <person name="Liang L."/>
        </authorList>
    </citation>
    <scope>NUCLEOTIDE SEQUENCE [LARGE SCALE GENOMIC DNA]</scope>
    <source>
        <strain evidence="2 3">LLAN61</strain>
    </source>
</reference>
<organism evidence="2 3">
    <name type="scientific">Phyllobacterium salinisoli</name>
    <dbReference type="NCBI Taxonomy" id="1899321"/>
    <lineage>
        <taxon>Bacteria</taxon>
        <taxon>Pseudomonadati</taxon>
        <taxon>Pseudomonadota</taxon>
        <taxon>Alphaproteobacteria</taxon>
        <taxon>Hyphomicrobiales</taxon>
        <taxon>Phyllobacteriaceae</taxon>
        <taxon>Phyllobacterium</taxon>
    </lineage>
</organism>
<keyword evidence="1" id="KW-1133">Transmembrane helix</keyword>
<evidence type="ECO:0000313" key="3">
    <source>
        <dbReference type="Proteomes" id="UP000253420"/>
    </source>
</evidence>
<dbReference type="AlphaFoldDB" id="A0A368K1Y1"/>
<accession>A0A368K1Y1</accession>
<keyword evidence="1" id="KW-0812">Transmembrane</keyword>
<comment type="caution">
    <text evidence="2">The sequence shown here is derived from an EMBL/GenBank/DDBJ whole genome shotgun (WGS) entry which is preliminary data.</text>
</comment>
<name>A0A368K1Y1_9HYPH</name>
<keyword evidence="3" id="KW-1185">Reference proteome</keyword>
<evidence type="ECO:0000256" key="1">
    <source>
        <dbReference type="SAM" id="Phobius"/>
    </source>
</evidence>